<accession>A0A4P7ND97</accession>
<dbReference type="PANTHER" id="PTHR39214:SF1">
    <property type="entry name" value="MICROBODY (PEROXISOME) BIOGENESIS PROTEIN PEROXIN 8 (EUROFUNG)"/>
    <property type="match status" value="1"/>
</dbReference>
<dbReference type="VEuPathDB" id="FungiDB:M_BR32_EuGene_00052221"/>
<proteinExistence type="predicted"/>
<protein>
    <submittedName>
        <fullName evidence="1">Uncharacterized protein</fullName>
    </submittedName>
</protein>
<dbReference type="AlphaFoldDB" id="A0A4P7ND97"/>
<reference evidence="1 2" key="1">
    <citation type="journal article" date="2019" name="Mol. Biol. Evol.">
        <title>Blast fungal genomes show frequent chromosomal changes, gene gains and losses, and effector gene turnover.</title>
        <authorList>
            <person name="Gomez Luciano L.B."/>
            <person name="Jason Tsai I."/>
            <person name="Chuma I."/>
            <person name="Tosa Y."/>
            <person name="Chen Y.H."/>
            <person name="Li J.Y."/>
            <person name="Li M.Y."/>
            <person name="Jade Lu M.Y."/>
            <person name="Nakayashiki H."/>
            <person name="Li W.H."/>
        </authorList>
    </citation>
    <scope>NUCLEOTIDE SEQUENCE [LARGE SCALE GENOMIC DNA]</scope>
    <source>
        <strain evidence="1">MZ5-1-6</strain>
    </source>
</reference>
<dbReference type="Proteomes" id="UP000294847">
    <property type="component" value="Chromosome 3"/>
</dbReference>
<dbReference type="PANTHER" id="PTHR39214">
    <property type="entry name" value="MICROBODY (PEROXISOME) BIOGENESIS PROTEIN PEROXIN 8 (EUROFUNG)"/>
    <property type="match status" value="1"/>
</dbReference>
<organism evidence="1 2">
    <name type="scientific">Pyricularia oryzae</name>
    <name type="common">Rice blast fungus</name>
    <name type="synonym">Magnaporthe oryzae</name>
    <dbReference type="NCBI Taxonomy" id="318829"/>
    <lineage>
        <taxon>Eukaryota</taxon>
        <taxon>Fungi</taxon>
        <taxon>Dikarya</taxon>
        <taxon>Ascomycota</taxon>
        <taxon>Pezizomycotina</taxon>
        <taxon>Sordariomycetes</taxon>
        <taxon>Sordariomycetidae</taxon>
        <taxon>Magnaporthales</taxon>
        <taxon>Pyriculariaceae</taxon>
        <taxon>Pyricularia</taxon>
    </lineage>
</organism>
<dbReference type="Pfam" id="PF26001">
    <property type="entry name" value="Pex8"/>
    <property type="match status" value="1"/>
</dbReference>
<evidence type="ECO:0000313" key="2">
    <source>
        <dbReference type="Proteomes" id="UP000294847"/>
    </source>
</evidence>
<dbReference type="InterPro" id="IPR055334">
    <property type="entry name" value="PEX8-like"/>
</dbReference>
<sequence>MATDKLLTTVLGLFHNIHDAPKTDQILGTTVSLLATLTNPLNISLLTSHFLSAHAIWHPHAIQSQTCLRVMSVFSTAALRVRTAEVDGRLSHTIHGSEGWARAVARGADDRSARWQHLLCLTGVLTGFEGSYRQSLSPAMRRTLEYAVARAASIALADAKETNTPEPTRTAVAVALTYAFPLLSEQARASIDTDALVPAALESMFGIEGLDGGMFIGANVNKDLRLDGLGLLEWPQTSPSFVGLQHVSSQPLVRSLGPLAKIAAYAIENAKSSQLVLHAQDSLLNFSTQLMQHWRANRLSQLEPLDAPARLTQKTAQSTWPIMLQTQKNIMFACAFVLQAVVSRTLQDSHISGHQRLATITASKTLLILRNLHFISSRPGNSAFQVYSFIYLGSVDILTKDGGACVELLRQMFPPSASIGQVPLNALDRVLDLFYLSLAEHLPLSLTPDACETLIVRPAMVYISPNSGRAMPTLRMVELFEAAHSAVLSVLCCPQNAPLTVKLVPTYAEILFESFPRRISARQFRMATKTIMQIISPPFPISATHPELAETLLEMMRFRADTTAAKIPLPPGPEESAAAVAAQESGELAATAAPMSEQTALVLAMIDSLPFLPLSIVEDWLTVAAISLNKVEDADLREVVKQRFWDVLASGEMDVERAALGVAWWGTKGGREMVLFESAHDPTRTASFLMSGAIVDEVERGSKL</sequence>
<evidence type="ECO:0000313" key="1">
    <source>
        <dbReference type="EMBL" id="QBZ59716.1"/>
    </source>
</evidence>
<name>A0A4P7ND97_PYROR</name>
<dbReference type="OMA" id="LMVQWRQ"/>
<dbReference type="EMBL" id="CP034206">
    <property type="protein sequence ID" value="QBZ59716.1"/>
    <property type="molecule type" value="Genomic_DNA"/>
</dbReference>
<gene>
    <name evidence="1" type="ORF">PoMZ_04679</name>
</gene>